<gene>
    <name evidence="2" type="ORF">D7V88_12135</name>
</gene>
<dbReference type="OrthoDB" id="5506168at2"/>
<dbReference type="RefSeq" id="WP_120540795.1">
    <property type="nucleotide sequence ID" value="NZ_RAVZ01000064.1"/>
</dbReference>
<dbReference type="EMBL" id="RAVZ01000064">
    <property type="protein sequence ID" value="RKG89766.1"/>
    <property type="molecule type" value="Genomic_DNA"/>
</dbReference>
<name>A0A3A8J4H3_9BACT</name>
<feature type="region of interest" description="Disordered" evidence="1">
    <location>
        <begin position="1"/>
        <end position="37"/>
    </location>
</feature>
<proteinExistence type="predicted"/>
<reference evidence="3" key="1">
    <citation type="submission" date="2018-09" db="EMBL/GenBank/DDBJ databases">
        <authorList>
            <person name="Livingstone P.G."/>
            <person name="Whitworth D.E."/>
        </authorList>
    </citation>
    <scope>NUCLEOTIDE SEQUENCE [LARGE SCALE GENOMIC DNA]</scope>
    <source>
        <strain evidence="3">CA054A</strain>
    </source>
</reference>
<sequence>MSKVSRPASPPARAPASTEGTPARRSDNAVRAPTAYRVADGLDAPKAAGARPALSLDVPVPAQAVTTKQAGGAGERQTIRVETKAVELPFGFTMRDHIEIRVKPLDLGIAPGQLQAELDRATAEKLADDTKAYGADMKAAGFDSLQEWSQAQGYYGSPSHVAWAEAACARTGGQIPAEFWMRFDPFGGTAGNGPHIIPTGLYPGASSRIAMAHDTDWDLGRYFGAGPLSQLQGAPNADELGTLGLNPLLGGDFNYVSPLGHPDWQVAYTTSIEPPGQ</sequence>
<organism evidence="2 3">
    <name type="scientific">Corallococcus terminator</name>
    <dbReference type="NCBI Taxonomy" id="2316733"/>
    <lineage>
        <taxon>Bacteria</taxon>
        <taxon>Pseudomonadati</taxon>
        <taxon>Myxococcota</taxon>
        <taxon>Myxococcia</taxon>
        <taxon>Myxococcales</taxon>
        <taxon>Cystobacterineae</taxon>
        <taxon>Myxococcaceae</taxon>
        <taxon>Corallococcus</taxon>
    </lineage>
</organism>
<dbReference type="Proteomes" id="UP000268094">
    <property type="component" value="Unassembled WGS sequence"/>
</dbReference>
<protein>
    <submittedName>
        <fullName evidence="2">Uncharacterized protein</fullName>
    </submittedName>
</protein>
<comment type="caution">
    <text evidence="2">The sequence shown here is derived from an EMBL/GenBank/DDBJ whole genome shotgun (WGS) entry which is preliminary data.</text>
</comment>
<keyword evidence="3" id="KW-1185">Reference proteome</keyword>
<evidence type="ECO:0000313" key="3">
    <source>
        <dbReference type="Proteomes" id="UP000268094"/>
    </source>
</evidence>
<evidence type="ECO:0000313" key="2">
    <source>
        <dbReference type="EMBL" id="RKG89766.1"/>
    </source>
</evidence>
<evidence type="ECO:0000256" key="1">
    <source>
        <dbReference type="SAM" id="MobiDB-lite"/>
    </source>
</evidence>
<dbReference type="AlphaFoldDB" id="A0A3A8J4H3"/>
<accession>A0A3A8J4H3</accession>